<accession>A0A0E9VNJ1</accession>
<name>A0A0E9VNJ1_ANGAN</name>
<protein>
    <submittedName>
        <fullName evidence="1">Uncharacterized protein</fullName>
    </submittedName>
</protein>
<organism evidence="1">
    <name type="scientific">Anguilla anguilla</name>
    <name type="common">European freshwater eel</name>
    <name type="synonym">Muraena anguilla</name>
    <dbReference type="NCBI Taxonomy" id="7936"/>
    <lineage>
        <taxon>Eukaryota</taxon>
        <taxon>Metazoa</taxon>
        <taxon>Chordata</taxon>
        <taxon>Craniata</taxon>
        <taxon>Vertebrata</taxon>
        <taxon>Euteleostomi</taxon>
        <taxon>Actinopterygii</taxon>
        <taxon>Neopterygii</taxon>
        <taxon>Teleostei</taxon>
        <taxon>Anguilliformes</taxon>
        <taxon>Anguillidae</taxon>
        <taxon>Anguilla</taxon>
    </lineage>
</organism>
<reference evidence="1" key="1">
    <citation type="submission" date="2014-11" db="EMBL/GenBank/DDBJ databases">
        <authorList>
            <person name="Amaro Gonzalez C."/>
        </authorList>
    </citation>
    <scope>NUCLEOTIDE SEQUENCE</scope>
</reference>
<proteinExistence type="predicted"/>
<sequence length="44" mass="5174">MYFNRFYAMASIGMNSSLVSQCLLRQSNEFWHVGFMYIAESNTK</sequence>
<reference evidence="1" key="2">
    <citation type="journal article" date="2015" name="Fish Shellfish Immunol.">
        <title>Early steps in the European eel (Anguilla anguilla)-Vibrio vulnificus interaction in the gills: Role of the RtxA13 toxin.</title>
        <authorList>
            <person name="Callol A."/>
            <person name="Pajuelo D."/>
            <person name="Ebbesson L."/>
            <person name="Teles M."/>
            <person name="MacKenzie S."/>
            <person name="Amaro C."/>
        </authorList>
    </citation>
    <scope>NUCLEOTIDE SEQUENCE</scope>
</reference>
<dbReference type="AlphaFoldDB" id="A0A0E9VNJ1"/>
<dbReference type="EMBL" id="GBXM01028940">
    <property type="protein sequence ID" value="JAH79637.1"/>
    <property type="molecule type" value="Transcribed_RNA"/>
</dbReference>
<evidence type="ECO:0000313" key="1">
    <source>
        <dbReference type="EMBL" id="JAH79637.1"/>
    </source>
</evidence>